<evidence type="ECO:0000256" key="3">
    <source>
        <dbReference type="ARBA" id="ARBA00022777"/>
    </source>
</evidence>
<organism evidence="10 11">
    <name type="scientific">Nannocystis pusilla</name>
    <dbReference type="NCBI Taxonomy" id="889268"/>
    <lineage>
        <taxon>Bacteria</taxon>
        <taxon>Pseudomonadati</taxon>
        <taxon>Myxococcota</taxon>
        <taxon>Polyangia</taxon>
        <taxon>Nannocystales</taxon>
        <taxon>Nannocystaceae</taxon>
        <taxon>Nannocystis</taxon>
    </lineage>
</organism>
<dbReference type="PANTHER" id="PTHR43289:SF34">
    <property type="entry name" value="SERINE_THREONINE-PROTEIN KINASE YBDM-RELATED"/>
    <property type="match status" value="1"/>
</dbReference>
<feature type="binding site" evidence="6">
    <location>
        <position position="104"/>
    </location>
    <ligand>
        <name>ATP</name>
        <dbReference type="ChEBI" id="CHEBI:30616"/>
    </ligand>
</feature>
<keyword evidence="8" id="KW-1133">Transmembrane helix</keyword>
<protein>
    <submittedName>
        <fullName evidence="10">Serine/threonine-protein kinase</fullName>
    </submittedName>
</protein>
<dbReference type="InterPro" id="IPR017441">
    <property type="entry name" value="Protein_kinase_ATP_BS"/>
</dbReference>
<dbReference type="InterPro" id="IPR011990">
    <property type="entry name" value="TPR-like_helical_dom_sf"/>
</dbReference>
<feature type="region of interest" description="Disordered" evidence="7">
    <location>
        <begin position="283"/>
        <end position="315"/>
    </location>
</feature>
<dbReference type="InterPro" id="IPR000719">
    <property type="entry name" value="Prot_kinase_dom"/>
</dbReference>
<dbReference type="Gene3D" id="3.30.200.20">
    <property type="entry name" value="Phosphorylase Kinase, domain 1"/>
    <property type="match status" value="1"/>
</dbReference>
<dbReference type="InterPro" id="IPR011009">
    <property type="entry name" value="Kinase-like_dom_sf"/>
</dbReference>
<dbReference type="Proteomes" id="UP001150924">
    <property type="component" value="Unassembled WGS sequence"/>
</dbReference>
<dbReference type="InterPro" id="IPR008271">
    <property type="entry name" value="Ser/Thr_kinase_AS"/>
</dbReference>
<evidence type="ECO:0000256" key="5">
    <source>
        <dbReference type="PROSITE-ProRule" id="PRU00339"/>
    </source>
</evidence>
<dbReference type="SUPFAM" id="SSF56112">
    <property type="entry name" value="Protein kinase-like (PK-like)"/>
    <property type="match status" value="1"/>
</dbReference>
<feature type="repeat" description="TPR" evidence="5">
    <location>
        <begin position="630"/>
        <end position="663"/>
    </location>
</feature>
<keyword evidence="8" id="KW-0812">Transmembrane</keyword>
<dbReference type="SMART" id="SM00220">
    <property type="entry name" value="S_TKc"/>
    <property type="match status" value="1"/>
</dbReference>
<evidence type="ECO:0000313" key="11">
    <source>
        <dbReference type="Proteomes" id="UP001150924"/>
    </source>
</evidence>
<dbReference type="Gene3D" id="1.10.510.10">
    <property type="entry name" value="Transferase(Phosphotransferase) domain 1"/>
    <property type="match status" value="1"/>
</dbReference>
<keyword evidence="5" id="KW-0802">TPR repeat</keyword>
<keyword evidence="3 10" id="KW-0418">Kinase</keyword>
<dbReference type="GO" id="GO:0004674">
    <property type="term" value="F:protein serine/threonine kinase activity"/>
    <property type="evidence" value="ECO:0007669"/>
    <property type="project" value="TreeGrafter"/>
</dbReference>
<dbReference type="Gene3D" id="1.25.40.10">
    <property type="entry name" value="Tetratricopeptide repeat domain"/>
    <property type="match status" value="2"/>
</dbReference>
<evidence type="ECO:0000256" key="4">
    <source>
        <dbReference type="ARBA" id="ARBA00022840"/>
    </source>
</evidence>
<keyword evidence="4 6" id="KW-0067">ATP-binding</keyword>
<dbReference type="PANTHER" id="PTHR43289">
    <property type="entry name" value="MITOGEN-ACTIVATED PROTEIN KINASE KINASE KINASE 20-RELATED"/>
    <property type="match status" value="1"/>
</dbReference>
<keyword evidence="11" id="KW-1185">Reference proteome</keyword>
<sequence>MTDRWKLLEELVQAALDCPAERRGAVVVALSDDLSLRAEALELAAAHDRAGDFLERPAEPLPEHDEPTSIGPYRVIRRLGSGGMGDVYLARRDDQEFEREVAVKLLAPGLYGRDFVRRFRAERQILARLDHPNIARLYDGGTHVDGRPYLVMEPIEGAPLHRFCEERRLGLSERLALVLAVCDAVDYAHHRLVLHLDLKPENILVMADGTPKLLDFGVAKLLDAGGASTLQTTRAGPRPHTPHYASPEQRAGESLTTASDVYSLGVVLYRLLSGRLPHADATVVDVEHGRPPPEPRRPSAADPADASRGTREEQREAARLRRQVAGDLDAIVLKALRHEPARRYDTVDKLAEDIRRYQRGLPVQARQGTLRYRAGKLLRRHGRALVVATLGLALLVGFSVAMAVQAARLEEERRIAETISAFLVDLVTHASADGLRARELTVGQVLDYGRSLLAQERVYEDPEIDTELRVVLARLFRGAGESKVAEALLRRALAERIAQKGEDHREVAEVRLELAWAVGPPEDLDAAARWLLPALTVRAHELDEGARTSVTTRLAVATLAALQRGQAGASLLGQADALLGARASTLREQIDLMAYRQFRAERLWHRDRAAAVVERERIAAEFAGRGLPAYPALMDLGTAYRRVGRPRQAIATFEHALRLLDRETDLPPWYRLSFEVGLARAHRAAGDRAATERIFLRALKQSIASLGAEHFGTRMIASHLGDEYREAGRTAELAALERRFPPRY</sequence>
<evidence type="ECO:0000256" key="6">
    <source>
        <dbReference type="PROSITE-ProRule" id="PRU10141"/>
    </source>
</evidence>
<feature type="domain" description="Protein kinase" evidence="9">
    <location>
        <begin position="73"/>
        <end position="355"/>
    </location>
</feature>
<comment type="caution">
    <text evidence="10">The sequence shown here is derived from an EMBL/GenBank/DDBJ whole genome shotgun (WGS) entry which is preliminary data.</text>
</comment>
<evidence type="ECO:0000256" key="2">
    <source>
        <dbReference type="ARBA" id="ARBA00022741"/>
    </source>
</evidence>
<dbReference type="GO" id="GO:0005524">
    <property type="term" value="F:ATP binding"/>
    <property type="evidence" value="ECO:0007669"/>
    <property type="project" value="UniProtKB-UniRule"/>
</dbReference>
<dbReference type="AlphaFoldDB" id="A0A9X3F1I1"/>
<dbReference type="PROSITE" id="PS50005">
    <property type="entry name" value="TPR"/>
    <property type="match status" value="1"/>
</dbReference>
<dbReference type="Pfam" id="PF00069">
    <property type="entry name" value="Pkinase"/>
    <property type="match status" value="1"/>
</dbReference>
<evidence type="ECO:0000256" key="7">
    <source>
        <dbReference type="SAM" id="MobiDB-lite"/>
    </source>
</evidence>
<proteinExistence type="predicted"/>
<feature type="region of interest" description="Disordered" evidence="7">
    <location>
        <begin position="229"/>
        <end position="253"/>
    </location>
</feature>
<feature type="transmembrane region" description="Helical" evidence="8">
    <location>
        <begin position="384"/>
        <end position="404"/>
    </location>
</feature>
<evidence type="ECO:0000259" key="9">
    <source>
        <dbReference type="PROSITE" id="PS50011"/>
    </source>
</evidence>
<reference evidence="10" key="1">
    <citation type="submission" date="2022-11" db="EMBL/GenBank/DDBJ databases">
        <title>Minimal conservation of predation-associated metabolite biosynthetic gene clusters underscores biosynthetic potential of Myxococcota including descriptions for ten novel species: Archangium lansinium sp. nov., Myxococcus landrumus sp. nov., Nannocystis bai.</title>
        <authorList>
            <person name="Ahearne A."/>
            <person name="Stevens C."/>
            <person name="Phillips K."/>
        </authorList>
    </citation>
    <scope>NUCLEOTIDE SEQUENCE</scope>
    <source>
        <strain evidence="10">Na p29</strain>
    </source>
</reference>
<accession>A0A9X3F1I1</accession>
<evidence type="ECO:0000256" key="8">
    <source>
        <dbReference type="SAM" id="Phobius"/>
    </source>
</evidence>
<dbReference type="PROSITE" id="PS50011">
    <property type="entry name" value="PROTEIN_KINASE_DOM"/>
    <property type="match status" value="1"/>
</dbReference>
<keyword evidence="1" id="KW-0808">Transferase</keyword>
<evidence type="ECO:0000256" key="1">
    <source>
        <dbReference type="ARBA" id="ARBA00022679"/>
    </source>
</evidence>
<dbReference type="SUPFAM" id="SSF48452">
    <property type="entry name" value="TPR-like"/>
    <property type="match status" value="1"/>
</dbReference>
<dbReference type="PROSITE" id="PS00108">
    <property type="entry name" value="PROTEIN_KINASE_ST"/>
    <property type="match status" value="1"/>
</dbReference>
<name>A0A9X3F1I1_9BACT</name>
<keyword evidence="2 6" id="KW-0547">Nucleotide-binding</keyword>
<dbReference type="InterPro" id="IPR019734">
    <property type="entry name" value="TPR_rpt"/>
</dbReference>
<gene>
    <name evidence="10" type="ORF">OV079_29545</name>
</gene>
<feature type="compositionally biased region" description="Basic and acidic residues" evidence="7">
    <location>
        <begin position="285"/>
        <end position="299"/>
    </location>
</feature>
<dbReference type="EMBL" id="JAPNKE010000002">
    <property type="protein sequence ID" value="MCY1009636.1"/>
    <property type="molecule type" value="Genomic_DNA"/>
</dbReference>
<dbReference type="CDD" id="cd14014">
    <property type="entry name" value="STKc_PknB_like"/>
    <property type="match status" value="1"/>
</dbReference>
<evidence type="ECO:0000313" key="10">
    <source>
        <dbReference type="EMBL" id="MCY1009636.1"/>
    </source>
</evidence>
<dbReference type="PROSITE" id="PS00107">
    <property type="entry name" value="PROTEIN_KINASE_ATP"/>
    <property type="match status" value="1"/>
</dbReference>
<keyword evidence="8" id="KW-0472">Membrane</keyword>
<dbReference type="RefSeq" id="WP_267772299.1">
    <property type="nucleotide sequence ID" value="NZ_JAPNKE010000002.1"/>
</dbReference>